<feature type="transmembrane region" description="Helical" evidence="14">
    <location>
        <begin position="41"/>
        <end position="62"/>
    </location>
</feature>
<gene>
    <name evidence="14" type="primary">uppP</name>
    <name evidence="15" type="ORF">A2431_00420</name>
</gene>
<evidence type="ECO:0000256" key="1">
    <source>
        <dbReference type="ARBA" id="ARBA00004651"/>
    </source>
</evidence>
<evidence type="ECO:0000256" key="11">
    <source>
        <dbReference type="ARBA" id="ARBA00032707"/>
    </source>
</evidence>
<dbReference type="GO" id="GO:0005886">
    <property type="term" value="C:plasma membrane"/>
    <property type="evidence" value="ECO:0007669"/>
    <property type="project" value="UniProtKB-SubCell"/>
</dbReference>
<evidence type="ECO:0000256" key="14">
    <source>
        <dbReference type="HAMAP-Rule" id="MF_01006"/>
    </source>
</evidence>
<dbReference type="GO" id="GO:0008360">
    <property type="term" value="P:regulation of cell shape"/>
    <property type="evidence" value="ECO:0007669"/>
    <property type="project" value="UniProtKB-KW"/>
</dbReference>
<dbReference type="Proteomes" id="UP000177697">
    <property type="component" value="Unassembled WGS sequence"/>
</dbReference>
<feature type="transmembrane region" description="Helical" evidence="14">
    <location>
        <begin position="6"/>
        <end position="29"/>
    </location>
</feature>
<dbReference type="GO" id="GO:0046677">
    <property type="term" value="P:response to antibiotic"/>
    <property type="evidence" value="ECO:0007669"/>
    <property type="project" value="UniProtKB-UniRule"/>
</dbReference>
<feature type="transmembrane region" description="Helical" evidence="14">
    <location>
        <begin position="237"/>
        <end position="255"/>
    </location>
</feature>
<dbReference type="EC" id="3.6.1.27" evidence="3 14"/>
<comment type="catalytic activity">
    <reaction evidence="13 14">
        <text>di-trans,octa-cis-undecaprenyl diphosphate + H2O = di-trans,octa-cis-undecaprenyl phosphate + phosphate + H(+)</text>
        <dbReference type="Rhea" id="RHEA:28094"/>
        <dbReference type="ChEBI" id="CHEBI:15377"/>
        <dbReference type="ChEBI" id="CHEBI:15378"/>
        <dbReference type="ChEBI" id="CHEBI:43474"/>
        <dbReference type="ChEBI" id="CHEBI:58405"/>
        <dbReference type="ChEBI" id="CHEBI:60392"/>
        <dbReference type="EC" id="3.6.1.27"/>
    </reaction>
</comment>
<keyword evidence="10 14" id="KW-0046">Antibiotic resistance</keyword>
<comment type="function">
    <text evidence="14">Catalyzes the dephosphorylation of undecaprenyl diphosphate (UPP). Confers resistance to bacitracin.</text>
</comment>
<comment type="subcellular location">
    <subcellularLocation>
        <location evidence="1 14">Cell membrane</location>
        <topology evidence="1 14">Multi-pass membrane protein</topology>
    </subcellularLocation>
</comment>
<keyword evidence="9 14" id="KW-0472">Membrane</keyword>
<feature type="transmembrane region" description="Helical" evidence="14">
    <location>
        <begin position="175"/>
        <end position="195"/>
    </location>
</feature>
<dbReference type="GO" id="GO:0009252">
    <property type="term" value="P:peptidoglycan biosynthetic process"/>
    <property type="evidence" value="ECO:0007669"/>
    <property type="project" value="UniProtKB-KW"/>
</dbReference>
<evidence type="ECO:0000256" key="5">
    <source>
        <dbReference type="ARBA" id="ARBA00022475"/>
    </source>
</evidence>
<proteinExistence type="inferred from homology"/>
<dbReference type="EMBL" id="MHWW01000021">
    <property type="protein sequence ID" value="OHB14472.1"/>
    <property type="molecule type" value="Genomic_DNA"/>
</dbReference>
<evidence type="ECO:0000256" key="6">
    <source>
        <dbReference type="ARBA" id="ARBA00022692"/>
    </source>
</evidence>
<organism evidence="15 16">
    <name type="scientific">Candidatus Zambryskibacteria bacterium RIFOXYC1_FULL_39_10</name>
    <dbReference type="NCBI Taxonomy" id="1802779"/>
    <lineage>
        <taxon>Bacteria</taxon>
        <taxon>Candidatus Zambryskiibacteriota</taxon>
    </lineage>
</organism>
<keyword evidence="7 14" id="KW-0378">Hydrolase</keyword>
<accession>A0A1G2UYN9</accession>
<keyword evidence="8 14" id="KW-1133">Transmembrane helix</keyword>
<comment type="miscellaneous">
    <text evidence="14">Bacitracin is thought to be involved in the inhibition of peptidoglycan synthesis by sequestering undecaprenyl diphosphate, thereby reducing the pool of lipid carrier available.</text>
</comment>
<comment type="caution">
    <text evidence="15">The sequence shown here is derived from an EMBL/GenBank/DDBJ whole genome shotgun (WGS) entry which is preliminary data.</text>
</comment>
<dbReference type="AlphaFoldDB" id="A0A1G2UYN9"/>
<sequence>MEYWQSIILGIIEGFTEFLPISSTAHLIISGKIMSIAQTEFLKSFEIIIQFGAILAVVWLYGKRVALNQEILKRIVIAFLPTAVFGFLLYKIFKNYLMENLSIIVWALLLGGILLIVFEYWHKENDDATANIEDISYKNCFLIGVCQTVAIVPGISRAAATILGGLFLGVKRKTIVEFSFLLAVPTMLAAAGYDLLKTGINFSPNQFGQLSLGFVISFLVSIFAIKFLLRFIEQHDFKWFGLYRIVIGLILLSFIL</sequence>
<evidence type="ECO:0000256" key="3">
    <source>
        <dbReference type="ARBA" id="ARBA00012374"/>
    </source>
</evidence>
<evidence type="ECO:0000256" key="12">
    <source>
        <dbReference type="ARBA" id="ARBA00032932"/>
    </source>
</evidence>
<evidence type="ECO:0000313" key="15">
    <source>
        <dbReference type="EMBL" id="OHB14472.1"/>
    </source>
</evidence>
<keyword evidence="14" id="KW-0961">Cell wall biogenesis/degradation</keyword>
<evidence type="ECO:0000256" key="8">
    <source>
        <dbReference type="ARBA" id="ARBA00022989"/>
    </source>
</evidence>
<dbReference type="Pfam" id="PF02673">
    <property type="entry name" value="BacA"/>
    <property type="match status" value="1"/>
</dbReference>
<keyword evidence="14" id="KW-0133">Cell shape</keyword>
<protein>
    <recommendedName>
        <fullName evidence="4 14">Undecaprenyl-diphosphatase</fullName>
        <ecNumber evidence="3 14">3.6.1.27</ecNumber>
    </recommendedName>
    <alternativeName>
        <fullName evidence="12 14">Bacitracin resistance protein</fullName>
    </alternativeName>
    <alternativeName>
        <fullName evidence="11 14">Undecaprenyl pyrophosphate phosphatase</fullName>
    </alternativeName>
</protein>
<reference evidence="15 16" key="1">
    <citation type="journal article" date="2016" name="Nat. Commun.">
        <title>Thousands of microbial genomes shed light on interconnected biogeochemical processes in an aquifer system.</title>
        <authorList>
            <person name="Anantharaman K."/>
            <person name="Brown C.T."/>
            <person name="Hug L.A."/>
            <person name="Sharon I."/>
            <person name="Castelle C.J."/>
            <person name="Probst A.J."/>
            <person name="Thomas B.C."/>
            <person name="Singh A."/>
            <person name="Wilkins M.J."/>
            <person name="Karaoz U."/>
            <person name="Brodie E.L."/>
            <person name="Williams K.H."/>
            <person name="Hubbard S.S."/>
            <person name="Banfield J.F."/>
        </authorList>
    </citation>
    <scope>NUCLEOTIDE SEQUENCE [LARGE SCALE GENOMIC DNA]</scope>
</reference>
<name>A0A1G2UYN9_9BACT</name>
<dbReference type="GO" id="GO:0071555">
    <property type="term" value="P:cell wall organization"/>
    <property type="evidence" value="ECO:0007669"/>
    <property type="project" value="UniProtKB-KW"/>
</dbReference>
<evidence type="ECO:0000256" key="2">
    <source>
        <dbReference type="ARBA" id="ARBA00010621"/>
    </source>
</evidence>
<keyword evidence="14" id="KW-0573">Peptidoglycan synthesis</keyword>
<keyword evidence="5 14" id="KW-1003">Cell membrane</keyword>
<dbReference type="NCBIfam" id="TIGR00753">
    <property type="entry name" value="undec_PP_bacA"/>
    <property type="match status" value="1"/>
</dbReference>
<dbReference type="HAMAP" id="MF_01006">
    <property type="entry name" value="Undec_diphosphatase"/>
    <property type="match status" value="1"/>
</dbReference>
<keyword evidence="6 14" id="KW-0812">Transmembrane</keyword>
<dbReference type="GO" id="GO:0050380">
    <property type="term" value="F:undecaprenyl-diphosphatase activity"/>
    <property type="evidence" value="ECO:0007669"/>
    <property type="project" value="UniProtKB-UniRule"/>
</dbReference>
<evidence type="ECO:0000256" key="9">
    <source>
        <dbReference type="ARBA" id="ARBA00023136"/>
    </source>
</evidence>
<dbReference type="PANTHER" id="PTHR30622:SF3">
    <property type="entry name" value="UNDECAPRENYL-DIPHOSPHATASE"/>
    <property type="match status" value="1"/>
</dbReference>
<evidence type="ECO:0000256" key="13">
    <source>
        <dbReference type="ARBA" id="ARBA00047594"/>
    </source>
</evidence>
<dbReference type="PANTHER" id="PTHR30622">
    <property type="entry name" value="UNDECAPRENYL-DIPHOSPHATASE"/>
    <property type="match status" value="1"/>
</dbReference>
<feature type="transmembrane region" description="Helical" evidence="14">
    <location>
        <begin position="100"/>
        <end position="121"/>
    </location>
</feature>
<evidence type="ECO:0000256" key="10">
    <source>
        <dbReference type="ARBA" id="ARBA00023251"/>
    </source>
</evidence>
<evidence type="ECO:0000256" key="7">
    <source>
        <dbReference type="ARBA" id="ARBA00022801"/>
    </source>
</evidence>
<dbReference type="InterPro" id="IPR003824">
    <property type="entry name" value="UppP"/>
</dbReference>
<feature type="transmembrane region" description="Helical" evidence="14">
    <location>
        <begin position="74"/>
        <end position="93"/>
    </location>
</feature>
<evidence type="ECO:0000256" key="4">
    <source>
        <dbReference type="ARBA" id="ARBA00021581"/>
    </source>
</evidence>
<evidence type="ECO:0000313" key="16">
    <source>
        <dbReference type="Proteomes" id="UP000177697"/>
    </source>
</evidence>
<comment type="similarity">
    <text evidence="2 14">Belongs to the UppP family.</text>
</comment>
<feature type="transmembrane region" description="Helical" evidence="14">
    <location>
        <begin position="207"/>
        <end position="225"/>
    </location>
</feature>